<gene>
    <name evidence="1" type="ORF">Ataiwa_04800</name>
</gene>
<sequence>MKVDEVDRNFRIWQRDPLAIPLNSGEKLELKLYSMYLNPLQSHGNLVKDPLDFFWSSARFYEKVTDEFGFLTPHRDQF</sequence>
<evidence type="ECO:0000313" key="2">
    <source>
        <dbReference type="Proteomes" id="UP001307705"/>
    </source>
</evidence>
<dbReference type="Proteomes" id="UP001307705">
    <property type="component" value="Unassembled WGS sequence"/>
</dbReference>
<keyword evidence="2" id="KW-1185">Reference proteome</keyword>
<accession>A0ABQ6PWP5</accession>
<organism evidence="1 2">
    <name type="scientific">Algoriphagus taiwanensis</name>
    <dbReference type="NCBI Taxonomy" id="1445656"/>
    <lineage>
        <taxon>Bacteria</taxon>
        <taxon>Pseudomonadati</taxon>
        <taxon>Bacteroidota</taxon>
        <taxon>Cytophagia</taxon>
        <taxon>Cytophagales</taxon>
        <taxon>Cyclobacteriaceae</taxon>
        <taxon>Algoriphagus</taxon>
    </lineage>
</organism>
<evidence type="ECO:0000313" key="1">
    <source>
        <dbReference type="EMBL" id="GMQ32208.1"/>
    </source>
</evidence>
<reference evidence="1 2" key="1">
    <citation type="submission" date="2023-08" db="EMBL/GenBank/DDBJ databases">
        <title>Draft genome sequence of Algoriphagus taiwanensis.</title>
        <authorList>
            <person name="Takatani N."/>
            <person name="Hosokawa M."/>
            <person name="Sawabe T."/>
        </authorList>
    </citation>
    <scope>NUCLEOTIDE SEQUENCE [LARGE SCALE GENOMIC DNA]</scope>
    <source>
        <strain evidence="1 2">JCM 19755</strain>
    </source>
</reference>
<name>A0ABQ6PWP5_9BACT</name>
<dbReference type="EMBL" id="BTPE01000002">
    <property type="protein sequence ID" value="GMQ32208.1"/>
    <property type="molecule type" value="Genomic_DNA"/>
</dbReference>
<comment type="caution">
    <text evidence="1">The sequence shown here is derived from an EMBL/GenBank/DDBJ whole genome shotgun (WGS) entry which is preliminary data.</text>
</comment>
<protein>
    <submittedName>
        <fullName evidence="1">Uncharacterized protein</fullName>
    </submittedName>
</protein>
<proteinExistence type="predicted"/>